<dbReference type="Proteomes" id="UP000555728">
    <property type="component" value="Unassembled WGS sequence"/>
</dbReference>
<sequence>MAAHGNTEGTAGQTAAARTGAPVVLQVVPALETGGVERGTVDIAEGLTAAGWGALVASSGGRLERDLDRCGAAHVSVPLATKRPLALRRNAGRLARLIDSRGVSLVHARSRAPAWSALWAARAAGIPLVTTFHGTYTRGPFGIKTPYNRVMTQGDRVIAISRFIARHIRQHYHTPPERLRVIPRGVDLRRFAPEAVSEHRIARLATQWRLPDDAPVVLMPGRLTRWKGQTLLIEAMARLNRPGVRCLLVGSDQGRAGYRRTLEELIARHGLGGQVHILEQCDDMPAAYRLATVVVSASLEPEAFGRVPAEAQALGRIVLAPRHGAAPEIVESGVSGWLFEPGNAVSLADHLALALDLDEATYDAMAWRGMMQTRRAFSKEAMIRQTLAVYRELLDGEPPAAETLWRDPA</sequence>
<feature type="domain" description="Glycosyltransferase subfamily 4-like N-terminal" evidence="2">
    <location>
        <begin position="34"/>
        <end position="190"/>
    </location>
</feature>
<dbReference type="EMBL" id="JACIGI010000029">
    <property type="protein sequence ID" value="MBB4287157.1"/>
    <property type="molecule type" value="Genomic_DNA"/>
</dbReference>
<evidence type="ECO:0000313" key="3">
    <source>
        <dbReference type="EMBL" id="MBB4287157.1"/>
    </source>
</evidence>
<evidence type="ECO:0000313" key="4">
    <source>
        <dbReference type="Proteomes" id="UP000555728"/>
    </source>
</evidence>
<feature type="domain" description="Glycosyl transferase family 1" evidence="1">
    <location>
        <begin position="207"/>
        <end position="359"/>
    </location>
</feature>
<dbReference type="Gene3D" id="3.40.50.2000">
    <property type="entry name" value="Glycogen Phosphorylase B"/>
    <property type="match status" value="2"/>
</dbReference>
<comment type="caution">
    <text evidence="3">The sequence shown here is derived from an EMBL/GenBank/DDBJ whole genome shotgun (WGS) entry which is preliminary data.</text>
</comment>
<keyword evidence="4" id="KW-1185">Reference proteome</keyword>
<dbReference type="CDD" id="cd03819">
    <property type="entry name" value="GT4_WavL-like"/>
    <property type="match status" value="1"/>
</dbReference>
<evidence type="ECO:0000259" key="2">
    <source>
        <dbReference type="Pfam" id="PF13439"/>
    </source>
</evidence>
<dbReference type="AlphaFoldDB" id="A0A7W6S2U2"/>
<dbReference type="SUPFAM" id="SSF53756">
    <property type="entry name" value="UDP-Glycosyltransferase/glycogen phosphorylase"/>
    <property type="match status" value="1"/>
</dbReference>
<protein>
    <submittedName>
        <fullName evidence="3">Glycosyltransferase involved in cell wall biosynthesis</fullName>
    </submittedName>
</protein>
<dbReference type="PANTHER" id="PTHR45947">
    <property type="entry name" value="SULFOQUINOVOSYL TRANSFERASE SQD2"/>
    <property type="match status" value="1"/>
</dbReference>
<evidence type="ECO:0000259" key="1">
    <source>
        <dbReference type="Pfam" id="PF00534"/>
    </source>
</evidence>
<keyword evidence="3" id="KW-0808">Transferase</keyword>
<dbReference type="RefSeq" id="WP_184436633.1">
    <property type="nucleotide sequence ID" value="NZ_JACIGI010000029.1"/>
</dbReference>
<dbReference type="InterPro" id="IPR050194">
    <property type="entry name" value="Glycosyltransferase_grp1"/>
</dbReference>
<dbReference type="GO" id="GO:0016758">
    <property type="term" value="F:hexosyltransferase activity"/>
    <property type="evidence" value="ECO:0007669"/>
    <property type="project" value="TreeGrafter"/>
</dbReference>
<gene>
    <name evidence="3" type="ORF">GGD88_002901</name>
</gene>
<dbReference type="PANTHER" id="PTHR45947:SF3">
    <property type="entry name" value="SULFOQUINOVOSYL TRANSFERASE SQD2"/>
    <property type="match status" value="1"/>
</dbReference>
<dbReference type="InterPro" id="IPR028098">
    <property type="entry name" value="Glyco_trans_4-like_N"/>
</dbReference>
<name>A0A7W6S2U2_9PROT</name>
<accession>A0A7W6S2U2</accession>
<dbReference type="InterPro" id="IPR001296">
    <property type="entry name" value="Glyco_trans_1"/>
</dbReference>
<organism evidence="3 4">
    <name type="scientific">Roseospira goensis</name>
    <dbReference type="NCBI Taxonomy" id="391922"/>
    <lineage>
        <taxon>Bacteria</taxon>
        <taxon>Pseudomonadati</taxon>
        <taxon>Pseudomonadota</taxon>
        <taxon>Alphaproteobacteria</taxon>
        <taxon>Rhodospirillales</taxon>
        <taxon>Rhodospirillaceae</taxon>
        <taxon>Roseospira</taxon>
    </lineage>
</organism>
<dbReference type="Pfam" id="PF00534">
    <property type="entry name" value="Glycos_transf_1"/>
    <property type="match status" value="1"/>
</dbReference>
<reference evidence="3 4" key="1">
    <citation type="submission" date="2020-08" db="EMBL/GenBank/DDBJ databases">
        <title>Genome sequencing of Purple Non-Sulfur Bacteria from various extreme environments.</title>
        <authorList>
            <person name="Mayer M."/>
        </authorList>
    </citation>
    <scope>NUCLEOTIDE SEQUENCE [LARGE SCALE GENOMIC DNA]</scope>
    <source>
        <strain evidence="3 4">JA135</strain>
    </source>
</reference>
<dbReference type="Pfam" id="PF13439">
    <property type="entry name" value="Glyco_transf_4"/>
    <property type="match status" value="1"/>
</dbReference>
<proteinExistence type="predicted"/>